<sequence>MPCIGIIIKNIKGGILCQYQRKKKQVMPDGIEKI</sequence>
<accession>A0A8S5SFE3</accession>
<name>A0A8S5SFE3_9CAUD</name>
<organism evidence="1">
    <name type="scientific">Myoviridae sp. ctuev19</name>
    <dbReference type="NCBI Taxonomy" id="2827716"/>
    <lineage>
        <taxon>Viruses</taxon>
        <taxon>Duplodnaviria</taxon>
        <taxon>Heunggongvirae</taxon>
        <taxon>Uroviricota</taxon>
        <taxon>Caudoviricetes</taxon>
    </lineage>
</organism>
<dbReference type="EMBL" id="BK032585">
    <property type="protein sequence ID" value="DAF49632.1"/>
    <property type="molecule type" value="Genomic_DNA"/>
</dbReference>
<reference evidence="1" key="1">
    <citation type="journal article" date="2021" name="Proc. Natl. Acad. Sci. U.S.A.">
        <title>A Catalog of Tens of Thousands of Viruses from Human Metagenomes Reveals Hidden Associations with Chronic Diseases.</title>
        <authorList>
            <person name="Tisza M.J."/>
            <person name="Buck C.B."/>
        </authorList>
    </citation>
    <scope>NUCLEOTIDE SEQUENCE</scope>
    <source>
        <strain evidence="1">Ctuev19</strain>
    </source>
</reference>
<evidence type="ECO:0000313" key="1">
    <source>
        <dbReference type="EMBL" id="DAF49632.1"/>
    </source>
</evidence>
<proteinExistence type="predicted"/>
<protein>
    <submittedName>
        <fullName evidence="1">Uncharacterized protein</fullName>
    </submittedName>
</protein>